<dbReference type="HOGENOM" id="CLU_031864_5_0_10"/>
<dbReference type="InterPro" id="IPR036188">
    <property type="entry name" value="FAD/NAD-bd_sf"/>
</dbReference>
<dbReference type="PANTHER" id="PTHR48105">
    <property type="entry name" value="THIOREDOXIN REDUCTASE 1-RELATED-RELATED"/>
    <property type="match status" value="1"/>
</dbReference>
<dbReference type="InterPro" id="IPR023753">
    <property type="entry name" value="FAD/NAD-binding_dom"/>
</dbReference>
<dbReference type="KEGG" id="fte:Fluta_3829"/>
<dbReference type="SUPFAM" id="SSF51905">
    <property type="entry name" value="FAD/NAD(P)-binding domain"/>
    <property type="match status" value="1"/>
</dbReference>
<dbReference type="Pfam" id="PF07992">
    <property type="entry name" value="Pyr_redox_2"/>
    <property type="match status" value="1"/>
</dbReference>
<accession>F2IGC9</accession>
<dbReference type="PRINTS" id="PR00368">
    <property type="entry name" value="FADPNR"/>
</dbReference>
<name>F2IGC9_FLUTR</name>
<dbReference type="Gene3D" id="3.50.50.60">
    <property type="entry name" value="FAD/NAD(P)-binding domain"/>
    <property type="match status" value="2"/>
</dbReference>
<evidence type="ECO:0000313" key="5">
    <source>
        <dbReference type="Proteomes" id="UP000007463"/>
    </source>
</evidence>
<reference evidence="5" key="2">
    <citation type="submission" date="2011-02" db="EMBL/GenBank/DDBJ databases">
        <title>The complete genome of Fluviicola taffensis DSM 16823.</title>
        <authorList>
            <consortium name="US DOE Joint Genome Institute (JGI-PGF)"/>
            <person name="Lucas S."/>
            <person name="Copeland A."/>
            <person name="Lapidus A."/>
            <person name="Bruce D."/>
            <person name="Goodwin L."/>
            <person name="Pitluck S."/>
            <person name="Kyrpides N."/>
            <person name="Mavromatis K."/>
            <person name="Ivanova N."/>
            <person name="Mikhailova N."/>
            <person name="Pagani I."/>
            <person name="Chertkov O."/>
            <person name="Detter J.C."/>
            <person name="Han C."/>
            <person name="Tapia R."/>
            <person name="Land M."/>
            <person name="Hauser L."/>
            <person name="Markowitz V."/>
            <person name="Cheng J.-F."/>
            <person name="Hugenholtz P."/>
            <person name="Woyke T."/>
            <person name="Wu D."/>
            <person name="Tindall B."/>
            <person name="Pomrenke H.G."/>
            <person name="Brambilla E."/>
            <person name="Klenk H.-P."/>
            <person name="Eisen J.A."/>
        </authorList>
    </citation>
    <scope>NUCLEOTIDE SEQUENCE [LARGE SCALE GENOMIC DNA]</scope>
    <source>
        <strain evidence="5">DSM 16823 / RW262 / RW262</strain>
    </source>
</reference>
<reference evidence="4 5" key="1">
    <citation type="journal article" date="2011" name="Stand. Genomic Sci.">
        <title>Complete genome sequence of the gliding freshwater bacterium Fluviicola taffensis type strain (RW262).</title>
        <authorList>
            <person name="Woyke T."/>
            <person name="Chertkov O."/>
            <person name="Lapidus A."/>
            <person name="Nolan M."/>
            <person name="Lucas S."/>
            <person name="Del Rio T.G."/>
            <person name="Tice H."/>
            <person name="Cheng J.F."/>
            <person name="Tapia R."/>
            <person name="Han C."/>
            <person name="Goodwin L."/>
            <person name="Pitluck S."/>
            <person name="Liolios K."/>
            <person name="Pagani I."/>
            <person name="Ivanova N."/>
            <person name="Huntemann M."/>
            <person name="Mavromatis K."/>
            <person name="Mikhailova N."/>
            <person name="Pati A."/>
            <person name="Chen A."/>
            <person name="Palaniappan K."/>
            <person name="Land M."/>
            <person name="Hauser L."/>
            <person name="Brambilla E.M."/>
            <person name="Rohde M."/>
            <person name="Mwirichia R."/>
            <person name="Sikorski J."/>
            <person name="Tindall B.J."/>
            <person name="Goker M."/>
            <person name="Bristow J."/>
            <person name="Eisen J.A."/>
            <person name="Markowitz V."/>
            <person name="Hugenholtz P."/>
            <person name="Klenk H.P."/>
            <person name="Kyrpides N.C."/>
        </authorList>
    </citation>
    <scope>NUCLEOTIDE SEQUENCE [LARGE SCALE GENOMIC DNA]</scope>
    <source>
        <strain evidence="5">DSM 16823 / RW262 / RW262</strain>
    </source>
</reference>
<dbReference type="STRING" id="755732.Fluta_3829"/>
<dbReference type="AlphaFoldDB" id="F2IGC9"/>
<dbReference type="GO" id="GO:0016491">
    <property type="term" value="F:oxidoreductase activity"/>
    <property type="evidence" value="ECO:0007669"/>
    <property type="project" value="UniProtKB-KW"/>
</dbReference>
<evidence type="ECO:0000259" key="3">
    <source>
        <dbReference type="Pfam" id="PF07992"/>
    </source>
</evidence>
<keyword evidence="2" id="KW-0560">Oxidoreductase</keyword>
<gene>
    <name evidence="4" type="ordered locus">Fluta_3829</name>
</gene>
<dbReference type="RefSeq" id="WP_013688553.1">
    <property type="nucleotide sequence ID" value="NC_015321.1"/>
</dbReference>
<evidence type="ECO:0000256" key="1">
    <source>
        <dbReference type="ARBA" id="ARBA00022630"/>
    </source>
</evidence>
<dbReference type="PRINTS" id="PR00469">
    <property type="entry name" value="PNDRDTASEII"/>
</dbReference>
<keyword evidence="5" id="KW-1185">Reference proteome</keyword>
<organism evidence="4 5">
    <name type="scientific">Fluviicola taffensis (strain DSM 16823 / NCIMB 13979 / RW262)</name>
    <dbReference type="NCBI Taxonomy" id="755732"/>
    <lineage>
        <taxon>Bacteria</taxon>
        <taxon>Pseudomonadati</taxon>
        <taxon>Bacteroidota</taxon>
        <taxon>Flavobacteriia</taxon>
        <taxon>Flavobacteriales</taxon>
        <taxon>Crocinitomicaceae</taxon>
        <taxon>Fluviicola</taxon>
    </lineage>
</organism>
<evidence type="ECO:0000313" key="4">
    <source>
        <dbReference type="EMBL" id="AEA45795.1"/>
    </source>
</evidence>
<feature type="domain" description="FAD/NAD(P)-binding" evidence="3">
    <location>
        <begin position="6"/>
        <end position="285"/>
    </location>
</feature>
<dbReference type="Proteomes" id="UP000007463">
    <property type="component" value="Chromosome"/>
</dbReference>
<keyword evidence="1" id="KW-0285">Flavoprotein</keyword>
<sequence>MTNIIYDTIIIGGSYSGLSAGMALGRALKQVLIIDSGRPCNAQTPHSHNFITQDGETPQAITLKAREQVAKYKTVTFHSGLAIDGEKTAFGFEITTEIGEVFAAKKLIFATGVKDLMPEIKGATESWGISMIHCPYCHGYEVRNEKTGILANGEMAFQFSKLINNWTKELTLFTNGKSTLTAEQTAKLEEHGINLIETEIEAFDQTNGFITHVYLKDGSKLNLKAMYAKLPFVQHSDIPQKLGCTLTEQGFIQVDEFQKTTIPGVFACGDNTTPMRSVANVVAQGTLAGVMVSRELIDDEF</sequence>
<dbReference type="EMBL" id="CP002542">
    <property type="protein sequence ID" value="AEA45795.1"/>
    <property type="molecule type" value="Genomic_DNA"/>
</dbReference>
<protein>
    <submittedName>
        <fullName evidence="4">FAD-dependent pyridine nucleotide-disulfide oxidoreductase</fullName>
    </submittedName>
</protein>
<evidence type="ECO:0000256" key="2">
    <source>
        <dbReference type="ARBA" id="ARBA00023002"/>
    </source>
</evidence>
<dbReference type="OrthoDB" id="9806179at2"/>
<proteinExistence type="predicted"/>
<dbReference type="InterPro" id="IPR050097">
    <property type="entry name" value="Ferredoxin-NADP_redctase_2"/>
</dbReference>
<dbReference type="eggNOG" id="COG0492">
    <property type="taxonomic scope" value="Bacteria"/>
</dbReference>